<sequence>MKMAGSVHDDSSTEVSGDSSTEVSDESDLNGTSKQRKAEPEQGLASTKKRACESLPSDMVAKRPKLSNHTDDDAKREGNRIHDFLKSRPQVASMNKAQSSRDQKSIVTQSPITGQQPANEGEEIVLNTDFEGNQAAWQHYESVVEFLRRLPVAEPATARVGPWLWIGSRTCKQKCKRSGNVEQFLESAAPLLGGFLERRATIEQQNPGKAVGTITRKMGPYRDQLQVDLLNAATRIGLTCGKWMLFPQPDDLPRVWRLVAEATAEGKLGMTSKVGTFQPESVSKGTVICVYTYDFSDLEDVGRVLQSLVDQSILRTGAKVYYKCDAYTYLHINSGNEYRLQASLYSSEDVLQGKVKYADGVISRL</sequence>
<dbReference type="Gene3D" id="3.30.760.10">
    <property type="entry name" value="RNA Cap, Translation Initiation Factor Eif4e"/>
    <property type="match status" value="1"/>
</dbReference>
<dbReference type="GeneID" id="96010246"/>
<dbReference type="RefSeq" id="XP_069225600.1">
    <property type="nucleotide sequence ID" value="XM_069377408.1"/>
</dbReference>
<name>A0AB34KD49_9PEZI</name>
<keyword evidence="4" id="KW-1185">Reference proteome</keyword>
<feature type="compositionally biased region" description="Polar residues" evidence="2">
    <location>
        <begin position="105"/>
        <end position="118"/>
    </location>
</feature>
<feature type="compositionally biased region" description="Basic and acidic residues" evidence="2">
    <location>
        <begin position="68"/>
        <end position="86"/>
    </location>
</feature>
<protein>
    <recommendedName>
        <fullName evidence="5">DUF1917-domain-containing protein</fullName>
    </recommendedName>
</protein>
<evidence type="ECO:0000256" key="1">
    <source>
        <dbReference type="ARBA" id="ARBA00010568"/>
    </source>
</evidence>
<comment type="caution">
    <text evidence="3">The sequence shown here is derived from an EMBL/GenBank/DDBJ whole genome shotgun (WGS) entry which is preliminary data.</text>
</comment>
<evidence type="ECO:0008006" key="5">
    <source>
        <dbReference type="Google" id="ProtNLM"/>
    </source>
</evidence>
<dbReference type="AlphaFoldDB" id="A0AB34KD49"/>
<evidence type="ECO:0000313" key="4">
    <source>
        <dbReference type="Proteomes" id="UP000803884"/>
    </source>
</evidence>
<reference evidence="3 4" key="1">
    <citation type="journal article" date="2020" name="Microbiol. Resour. Announc.">
        <title>Draft Genome Sequence of a Cladosporium Species Isolated from the Mesophotic Ascidian Didemnum maculosum.</title>
        <authorList>
            <person name="Gioti A."/>
            <person name="Siaperas R."/>
            <person name="Nikolaivits E."/>
            <person name="Le Goff G."/>
            <person name="Ouazzani J."/>
            <person name="Kotoulas G."/>
            <person name="Topakas E."/>
        </authorList>
    </citation>
    <scope>NUCLEOTIDE SEQUENCE [LARGE SCALE GENOMIC DNA]</scope>
    <source>
        <strain evidence="3 4">TM138-S3</strain>
    </source>
</reference>
<dbReference type="InterPro" id="IPR023398">
    <property type="entry name" value="TIF_eIF4e-like"/>
</dbReference>
<dbReference type="InterPro" id="IPR015034">
    <property type="entry name" value="Bles03"/>
</dbReference>
<feature type="region of interest" description="Disordered" evidence="2">
    <location>
        <begin position="1"/>
        <end position="119"/>
    </location>
</feature>
<proteinExistence type="inferred from homology"/>
<dbReference type="EMBL" id="JAAQHG020000049">
    <property type="protein sequence ID" value="KAL1582493.1"/>
    <property type="molecule type" value="Genomic_DNA"/>
</dbReference>
<accession>A0AB34KD49</accession>
<dbReference type="Proteomes" id="UP000803884">
    <property type="component" value="Unassembled WGS sequence"/>
</dbReference>
<evidence type="ECO:0000313" key="3">
    <source>
        <dbReference type="EMBL" id="KAL1582493.1"/>
    </source>
</evidence>
<feature type="compositionally biased region" description="Polar residues" evidence="2">
    <location>
        <begin position="13"/>
        <end position="22"/>
    </location>
</feature>
<evidence type="ECO:0000256" key="2">
    <source>
        <dbReference type="SAM" id="MobiDB-lite"/>
    </source>
</evidence>
<comment type="similarity">
    <text evidence="1">Belongs to the UPF0696 family.</text>
</comment>
<dbReference type="PANTHER" id="PTHR31977:SF1">
    <property type="entry name" value="UPF0696 PROTEIN C11ORF68"/>
    <property type="match status" value="1"/>
</dbReference>
<dbReference type="SUPFAM" id="SSF55418">
    <property type="entry name" value="eIF4e-like"/>
    <property type="match status" value="1"/>
</dbReference>
<dbReference type="Pfam" id="PF08939">
    <property type="entry name" value="Bles03"/>
    <property type="match status" value="1"/>
</dbReference>
<dbReference type="PANTHER" id="PTHR31977">
    <property type="entry name" value="UPF0696 PROTEIN C11ORF68"/>
    <property type="match status" value="1"/>
</dbReference>
<organism evidence="3 4">
    <name type="scientific">Cladosporium halotolerans</name>
    <dbReference type="NCBI Taxonomy" id="1052096"/>
    <lineage>
        <taxon>Eukaryota</taxon>
        <taxon>Fungi</taxon>
        <taxon>Dikarya</taxon>
        <taxon>Ascomycota</taxon>
        <taxon>Pezizomycotina</taxon>
        <taxon>Dothideomycetes</taxon>
        <taxon>Dothideomycetidae</taxon>
        <taxon>Cladosporiales</taxon>
        <taxon>Cladosporiaceae</taxon>
        <taxon>Cladosporium</taxon>
    </lineage>
</organism>
<gene>
    <name evidence="3" type="ORF">WHR41_08804</name>
</gene>